<dbReference type="Pfam" id="PF13561">
    <property type="entry name" value="adh_short_C2"/>
    <property type="match status" value="1"/>
</dbReference>
<organism evidence="3 4">
    <name type="scientific">Adonisia turfae CCMR0081</name>
    <dbReference type="NCBI Taxonomy" id="2292702"/>
    <lineage>
        <taxon>Bacteria</taxon>
        <taxon>Bacillati</taxon>
        <taxon>Cyanobacteriota</taxon>
        <taxon>Adonisia</taxon>
        <taxon>Adonisia turfae</taxon>
    </lineage>
</organism>
<dbReference type="PANTHER" id="PTHR24321:SF8">
    <property type="entry name" value="ESTRADIOL 17-BETA-DEHYDROGENASE 8-RELATED"/>
    <property type="match status" value="1"/>
</dbReference>
<name>A0A6M0RS16_9CYAN</name>
<evidence type="ECO:0000313" key="3">
    <source>
        <dbReference type="EMBL" id="NEZ59055.1"/>
    </source>
</evidence>
<dbReference type="PRINTS" id="PR00080">
    <property type="entry name" value="SDRFAMILY"/>
</dbReference>
<dbReference type="NCBIfam" id="NF005559">
    <property type="entry name" value="PRK07231.1"/>
    <property type="match status" value="1"/>
</dbReference>
<evidence type="ECO:0000256" key="1">
    <source>
        <dbReference type="ARBA" id="ARBA00006484"/>
    </source>
</evidence>
<evidence type="ECO:0000313" key="4">
    <source>
        <dbReference type="Proteomes" id="UP000481033"/>
    </source>
</evidence>
<comment type="similarity">
    <text evidence="1">Belongs to the short-chain dehydrogenases/reductases (SDR) family.</text>
</comment>
<dbReference type="PROSITE" id="PS00061">
    <property type="entry name" value="ADH_SHORT"/>
    <property type="match status" value="1"/>
</dbReference>
<proteinExistence type="inferred from homology"/>
<dbReference type="Proteomes" id="UP000481033">
    <property type="component" value="Unassembled WGS sequence"/>
</dbReference>
<reference evidence="3 4" key="1">
    <citation type="journal article" date="2020" name="Microb. Ecol.">
        <title>Ecogenomics of the Marine Benthic Filamentous Cyanobacterium Adonisia.</title>
        <authorList>
            <person name="Walter J.M."/>
            <person name="Coutinho F.H."/>
            <person name="Leomil L."/>
            <person name="Hargreaves P.I."/>
            <person name="Campeao M.E."/>
            <person name="Vieira V.V."/>
            <person name="Silva B.S."/>
            <person name="Fistarol G.O."/>
            <person name="Salomon P.S."/>
            <person name="Sawabe T."/>
            <person name="Mino S."/>
            <person name="Hosokawa M."/>
            <person name="Miyashita H."/>
            <person name="Maruyama F."/>
            <person name="van Verk M.C."/>
            <person name="Dutilh B.E."/>
            <person name="Thompson C.C."/>
            <person name="Thompson F.L."/>
        </authorList>
    </citation>
    <scope>NUCLEOTIDE SEQUENCE [LARGE SCALE GENOMIC DNA]</scope>
    <source>
        <strain evidence="3 4">CCMR0081</strain>
    </source>
</reference>
<dbReference type="RefSeq" id="WP_006514450.1">
    <property type="nucleotide sequence ID" value="NZ_QXHD01000004.1"/>
</dbReference>
<dbReference type="InterPro" id="IPR020904">
    <property type="entry name" value="Sc_DH/Rdtase_CS"/>
</dbReference>
<dbReference type="PANTHER" id="PTHR24321">
    <property type="entry name" value="DEHYDROGENASES, SHORT CHAIN"/>
    <property type="match status" value="1"/>
</dbReference>
<sequence>MRLYKKVSLITGAGSGIGRATAECFAREGATVVAVDVNADAAQTTQEVIETAGGKCLGLGVDVSDEEQVMGAIAATVQNFGRLDILFNNAGISMLKPITETTEDDLDKLLGVNLKGVFFGCKHAITQMLTQDGGIIINIASELSLVGQPLYSGYCATKGGVLALTRALSTEWAAQNIRVNAICPGPIDTPMIHTEFNLGHDPAAEEKATIATIPAGRLGKPSDIARVALFLATSDADFVHGAAIVADGGKTII</sequence>
<dbReference type="CDD" id="cd05233">
    <property type="entry name" value="SDR_c"/>
    <property type="match status" value="1"/>
</dbReference>
<dbReference type="Gene3D" id="3.40.50.720">
    <property type="entry name" value="NAD(P)-binding Rossmann-like Domain"/>
    <property type="match status" value="1"/>
</dbReference>
<keyword evidence="2" id="KW-0560">Oxidoreductase</keyword>
<dbReference type="InterPro" id="IPR002347">
    <property type="entry name" value="SDR_fam"/>
</dbReference>
<gene>
    <name evidence="3" type="ORF">DXZ20_26110</name>
</gene>
<dbReference type="AlphaFoldDB" id="A0A6M0RS16"/>
<dbReference type="FunFam" id="3.40.50.720:FF:000084">
    <property type="entry name" value="Short-chain dehydrogenase reductase"/>
    <property type="match status" value="1"/>
</dbReference>
<dbReference type="GO" id="GO:0016491">
    <property type="term" value="F:oxidoreductase activity"/>
    <property type="evidence" value="ECO:0007669"/>
    <property type="project" value="UniProtKB-KW"/>
</dbReference>
<protein>
    <submittedName>
        <fullName evidence="3">SDR family oxidoreductase</fullName>
    </submittedName>
</protein>
<dbReference type="SUPFAM" id="SSF51735">
    <property type="entry name" value="NAD(P)-binding Rossmann-fold domains"/>
    <property type="match status" value="1"/>
</dbReference>
<accession>A0A6M0RS16</accession>
<evidence type="ECO:0000256" key="2">
    <source>
        <dbReference type="ARBA" id="ARBA00023002"/>
    </source>
</evidence>
<keyword evidence="4" id="KW-1185">Reference proteome</keyword>
<dbReference type="EMBL" id="QXHD01000004">
    <property type="protein sequence ID" value="NEZ59055.1"/>
    <property type="molecule type" value="Genomic_DNA"/>
</dbReference>
<dbReference type="InterPro" id="IPR036291">
    <property type="entry name" value="NAD(P)-bd_dom_sf"/>
</dbReference>
<comment type="caution">
    <text evidence="3">The sequence shown here is derived from an EMBL/GenBank/DDBJ whole genome shotgun (WGS) entry which is preliminary data.</text>
</comment>
<dbReference type="PRINTS" id="PR00081">
    <property type="entry name" value="GDHRDH"/>
</dbReference>